<keyword evidence="2" id="KW-0255">Endonuclease</keyword>
<evidence type="ECO:0000259" key="1">
    <source>
        <dbReference type="Pfam" id="PF03372"/>
    </source>
</evidence>
<dbReference type="InterPro" id="IPR050410">
    <property type="entry name" value="CCR4/nocturin_mRNA_transcr"/>
</dbReference>
<dbReference type="RefSeq" id="WP_204415128.1">
    <property type="nucleotide sequence ID" value="NZ_JAFBED010000003.1"/>
</dbReference>
<dbReference type="CDD" id="cd09083">
    <property type="entry name" value="EEP-1"/>
    <property type="match status" value="1"/>
</dbReference>
<dbReference type="InterPro" id="IPR005135">
    <property type="entry name" value="Endo/exonuclease/phosphatase"/>
</dbReference>
<keyword evidence="2" id="KW-0378">Hydrolase</keyword>
<keyword evidence="3" id="KW-1185">Reference proteome</keyword>
<dbReference type="InterPro" id="IPR036691">
    <property type="entry name" value="Endo/exonu/phosph_ase_sf"/>
</dbReference>
<dbReference type="PANTHER" id="PTHR12121:SF36">
    <property type="entry name" value="ENDONUCLEASE_EXONUCLEASE_PHOSPHATASE DOMAIN-CONTAINING PROTEIN"/>
    <property type="match status" value="1"/>
</dbReference>
<dbReference type="GO" id="GO:0004519">
    <property type="term" value="F:endonuclease activity"/>
    <property type="evidence" value="ECO:0007669"/>
    <property type="project" value="UniProtKB-KW"/>
</dbReference>
<evidence type="ECO:0000313" key="2">
    <source>
        <dbReference type="EMBL" id="MBM7619873.1"/>
    </source>
</evidence>
<reference evidence="2 3" key="1">
    <citation type="submission" date="2021-01" db="EMBL/GenBank/DDBJ databases">
        <title>Genomic Encyclopedia of Type Strains, Phase IV (KMG-IV): sequencing the most valuable type-strain genomes for metagenomic binning, comparative biology and taxonomic classification.</title>
        <authorList>
            <person name="Goeker M."/>
        </authorList>
    </citation>
    <scope>NUCLEOTIDE SEQUENCE [LARGE SCALE GENOMIC DNA]</scope>
    <source>
        <strain evidence="2 3">DSM 25879</strain>
    </source>
</reference>
<dbReference type="PANTHER" id="PTHR12121">
    <property type="entry name" value="CARBON CATABOLITE REPRESSOR PROTEIN 4"/>
    <property type="match status" value="1"/>
</dbReference>
<dbReference type="SUPFAM" id="SSF56219">
    <property type="entry name" value="DNase I-like"/>
    <property type="match status" value="1"/>
</dbReference>
<organism evidence="2 3">
    <name type="scientific">Sutcliffiella tianshenii</name>
    <dbReference type="NCBI Taxonomy" id="1463404"/>
    <lineage>
        <taxon>Bacteria</taxon>
        <taxon>Bacillati</taxon>
        <taxon>Bacillota</taxon>
        <taxon>Bacilli</taxon>
        <taxon>Bacillales</taxon>
        <taxon>Bacillaceae</taxon>
        <taxon>Sutcliffiella</taxon>
    </lineage>
</organism>
<dbReference type="Pfam" id="PF03372">
    <property type="entry name" value="Exo_endo_phos"/>
    <property type="match status" value="1"/>
</dbReference>
<keyword evidence="2" id="KW-0540">Nuclease</keyword>
<sequence>MSKTYKVMTFNLRVDVRTDPFVWEDRKNWIAQTIEKHQPDCIGTQEANIPMLAWLEDMLQESYEVYGVNRTTSTEVGEFSAIFVKRSTFTIGEKGSFMLSETPEVIGSMGWDAHCARICSWVELIPQEGSTPVLRFFNTHLDHMGQRARVEGLKLILDVIKEKECENPMPVLLTGDFNDAPDSETLKAVASMKSCYGGLSGEELQNSLTFHAYHGGTTGTPIDYIFADIGAELSSTIIIRDSIDGGFPSDHYPVMATVTVK</sequence>
<comment type="caution">
    <text evidence="2">The sequence shown here is derived from an EMBL/GenBank/DDBJ whole genome shotgun (WGS) entry which is preliminary data.</text>
</comment>
<dbReference type="Gene3D" id="3.60.10.10">
    <property type="entry name" value="Endonuclease/exonuclease/phosphatase"/>
    <property type="match status" value="1"/>
</dbReference>
<proteinExistence type="predicted"/>
<dbReference type="EMBL" id="JAFBED010000003">
    <property type="protein sequence ID" value="MBM7619873.1"/>
    <property type="molecule type" value="Genomic_DNA"/>
</dbReference>
<protein>
    <submittedName>
        <fullName evidence="2">Endonuclease/exonuclease/phosphatase family metal-dependent hydrolase</fullName>
    </submittedName>
</protein>
<name>A0ABS2NZT5_9BACI</name>
<feature type="domain" description="Endonuclease/exonuclease/phosphatase" evidence="1">
    <location>
        <begin position="8"/>
        <end position="251"/>
    </location>
</feature>
<dbReference type="Proteomes" id="UP000737402">
    <property type="component" value="Unassembled WGS sequence"/>
</dbReference>
<accession>A0ABS2NZT5</accession>
<evidence type="ECO:0000313" key="3">
    <source>
        <dbReference type="Proteomes" id="UP000737402"/>
    </source>
</evidence>
<gene>
    <name evidence="2" type="ORF">JOC95_001725</name>
</gene>
<dbReference type="GO" id="GO:0016787">
    <property type="term" value="F:hydrolase activity"/>
    <property type="evidence" value="ECO:0007669"/>
    <property type="project" value="UniProtKB-KW"/>
</dbReference>